<proteinExistence type="predicted"/>
<comment type="caution">
    <text evidence="1">The sequence shown here is derived from an EMBL/GenBank/DDBJ whole genome shotgun (WGS) entry which is preliminary data.</text>
</comment>
<reference evidence="1" key="1">
    <citation type="journal article" date="2014" name="Int. J. Syst. Evol. Microbiol.">
        <title>Complete genome sequence of Corynebacterium casei LMG S-19264T (=DSM 44701T), isolated from a smear-ripened cheese.</title>
        <authorList>
            <consortium name="US DOE Joint Genome Institute (JGI-PGF)"/>
            <person name="Walter F."/>
            <person name="Albersmeier A."/>
            <person name="Kalinowski J."/>
            <person name="Ruckert C."/>
        </authorList>
    </citation>
    <scope>NUCLEOTIDE SEQUENCE</scope>
    <source>
        <strain evidence="1">CGMCC 4.7278</strain>
    </source>
</reference>
<dbReference type="Proteomes" id="UP000612956">
    <property type="component" value="Unassembled WGS sequence"/>
</dbReference>
<organism evidence="1 2">
    <name type="scientific">Nocardia camponoti</name>
    <dbReference type="NCBI Taxonomy" id="1616106"/>
    <lineage>
        <taxon>Bacteria</taxon>
        <taxon>Bacillati</taxon>
        <taxon>Actinomycetota</taxon>
        <taxon>Actinomycetes</taxon>
        <taxon>Mycobacteriales</taxon>
        <taxon>Nocardiaceae</taxon>
        <taxon>Nocardia</taxon>
    </lineage>
</organism>
<dbReference type="AlphaFoldDB" id="A0A917QBG9"/>
<gene>
    <name evidence="1" type="ORF">GCM10011591_11110</name>
</gene>
<sequence length="215" mass="23695">MLGFSWRTAFVVNEPVLSATISQTESSAAVPQDVSIPAGVMPVRRPADERPRLDALSEKGIAEFPALFGDAASVTDSDFARISGDLVMRSFPCTGAKFFARFMNKPTYFWLGKSFRHAEPGVAYGHNIFRFLGGVRGLNFVATIKDSELDGRPAVVMDYDDARLGSRRPGRAIYDELREVEPGLWLGPSFHVRNGKKKLMGWCVLDASVPFDGLF</sequence>
<evidence type="ECO:0000313" key="1">
    <source>
        <dbReference type="EMBL" id="GGK41409.1"/>
    </source>
</evidence>
<evidence type="ECO:0000313" key="2">
    <source>
        <dbReference type="Proteomes" id="UP000612956"/>
    </source>
</evidence>
<accession>A0A917QBG9</accession>
<name>A0A917QBG9_9NOCA</name>
<dbReference type="EMBL" id="BMMW01000001">
    <property type="protein sequence ID" value="GGK41409.1"/>
    <property type="molecule type" value="Genomic_DNA"/>
</dbReference>
<reference evidence="1" key="2">
    <citation type="submission" date="2020-09" db="EMBL/GenBank/DDBJ databases">
        <authorList>
            <person name="Sun Q."/>
            <person name="Zhou Y."/>
        </authorList>
    </citation>
    <scope>NUCLEOTIDE SEQUENCE</scope>
    <source>
        <strain evidence="1">CGMCC 4.7278</strain>
    </source>
</reference>
<keyword evidence="2" id="KW-1185">Reference proteome</keyword>
<protein>
    <submittedName>
        <fullName evidence="1">Uncharacterized protein</fullName>
    </submittedName>
</protein>